<accession>G3HXJ1</accession>
<evidence type="ECO:0000313" key="2">
    <source>
        <dbReference type="Proteomes" id="UP000001075"/>
    </source>
</evidence>
<protein>
    <submittedName>
        <fullName evidence="1">Uncharacterized protein</fullName>
    </submittedName>
</protein>
<organism evidence="1 2">
    <name type="scientific">Cricetulus griseus</name>
    <name type="common">Chinese hamster</name>
    <name type="synonym">Cricetulus barabensis griseus</name>
    <dbReference type="NCBI Taxonomy" id="10029"/>
    <lineage>
        <taxon>Eukaryota</taxon>
        <taxon>Metazoa</taxon>
        <taxon>Chordata</taxon>
        <taxon>Craniata</taxon>
        <taxon>Vertebrata</taxon>
        <taxon>Euteleostomi</taxon>
        <taxon>Mammalia</taxon>
        <taxon>Eutheria</taxon>
        <taxon>Euarchontoglires</taxon>
        <taxon>Glires</taxon>
        <taxon>Rodentia</taxon>
        <taxon>Myomorpha</taxon>
        <taxon>Muroidea</taxon>
        <taxon>Cricetidae</taxon>
        <taxon>Cricetinae</taxon>
        <taxon>Cricetulus</taxon>
    </lineage>
</organism>
<sequence length="62" mass="7053">MAFTRMVRLELLMLHGNGDREIPDRALQDLVALQLHIYTIDLTTDVITDVITHGHSLASHHH</sequence>
<evidence type="ECO:0000313" key="1">
    <source>
        <dbReference type="EMBL" id="EGV92940.1"/>
    </source>
</evidence>
<dbReference type="AlphaFoldDB" id="G3HXJ1"/>
<dbReference type="EMBL" id="JH000878">
    <property type="protein sequence ID" value="EGV92940.1"/>
    <property type="molecule type" value="Genomic_DNA"/>
</dbReference>
<gene>
    <name evidence="1" type="ORF">I79_015714</name>
</gene>
<name>G3HXJ1_CRIGR</name>
<proteinExistence type="predicted"/>
<dbReference type="InParanoid" id="G3HXJ1"/>
<dbReference type="Proteomes" id="UP000001075">
    <property type="component" value="Unassembled WGS sequence"/>
</dbReference>
<reference evidence="2" key="1">
    <citation type="journal article" date="2011" name="Nat. Biotechnol.">
        <title>The genomic sequence of the Chinese hamster ovary (CHO)-K1 cell line.</title>
        <authorList>
            <person name="Xu X."/>
            <person name="Nagarajan H."/>
            <person name="Lewis N.E."/>
            <person name="Pan S."/>
            <person name="Cai Z."/>
            <person name="Liu X."/>
            <person name="Chen W."/>
            <person name="Xie M."/>
            <person name="Wang W."/>
            <person name="Hammond S."/>
            <person name="Andersen M.R."/>
            <person name="Neff N."/>
            <person name="Passarelli B."/>
            <person name="Koh W."/>
            <person name="Fan H.C."/>
            <person name="Wang J."/>
            <person name="Gui Y."/>
            <person name="Lee K.H."/>
            <person name="Betenbaugh M.J."/>
            <person name="Quake S.R."/>
            <person name="Famili I."/>
            <person name="Palsson B.O."/>
            <person name="Wang J."/>
        </authorList>
    </citation>
    <scope>NUCLEOTIDE SEQUENCE [LARGE SCALE GENOMIC DNA]</scope>
    <source>
        <strain evidence="2">CHO K1 cell line</strain>
    </source>
</reference>